<reference evidence="3" key="1">
    <citation type="journal article" date="2014" name="Science">
        <title>Ancient hybridizations among the ancestral genomes of bread wheat.</title>
        <authorList>
            <consortium name="International Wheat Genome Sequencing Consortium,"/>
            <person name="Marcussen T."/>
            <person name="Sandve S.R."/>
            <person name="Heier L."/>
            <person name="Spannagl M."/>
            <person name="Pfeifer M."/>
            <person name="Jakobsen K.S."/>
            <person name="Wulff B.B."/>
            <person name="Steuernagel B."/>
            <person name="Mayer K.F."/>
            <person name="Olsen O.A."/>
        </authorList>
    </citation>
    <scope>NUCLEOTIDE SEQUENCE [LARGE SCALE GENOMIC DNA]</scope>
    <source>
        <strain evidence="3">cv. AL8/78</strain>
    </source>
</reference>
<name>A0A453C9T8_AEGTS</name>
<reference evidence="2" key="3">
    <citation type="journal article" date="2017" name="Nature">
        <title>Genome sequence of the progenitor of the wheat D genome Aegilops tauschii.</title>
        <authorList>
            <person name="Luo M.C."/>
            <person name="Gu Y.Q."/>
            <person name="Puiu D."/>
            <person name="Wang H."/>
            <person name="Twardziok S.O."/>
            <person name="Deal K.R."/>
            <person name="Huo N."/>
            <person name="Zhu T."/>
            <person name="Wang L."/>
            <person name="Wang Y."/>
            <person name="McGuire P.E."/>
            <person name="Liu S."/>
            <person name="Long H."/>
            <person name="Ramasamy R.K."/>
            <person name="Rodriguez J.C."/>
            <person name="Van S.L."/>
            <person name="Yuan L."/>
            <person name="Wang Z."/>
            <person name="Xia Z."/>
            <person name="Xiao L."/>
            <person name="Anderson O.D."/>
            <person name="Ouyang S."/>
            <person name="Liang Y."/>
            <person name="Zimin A.V."/>
            <person name="Pertea G."/>
            <person name="Qi P."/>
            <person name="Bennetzen J.L."/>
            <person name="Dai X."/>
            <person name="Dawson M.W."/>
            <person name="Muller H.G."/>
            <person name="Kugler K."/>
            <person name="Rivarola-Duarte L."/>
            <person name="Spannagl M."/>
            <person name="Mayer K.F.X."/>
            <person name="Lu F.H."/>
            <person name="Bevan M.W."/>
            <person name="Leroy P."/>
            <person name="Li P."/>
            <person name="You F.M."/>
            <person name="Sun Q."/>
            <person name="Liu Z."/>
            <person name="Lyons E."/>
            <person name="Wicker T."/>
            <person name="Salzberg S.L."/>
            <person name="Devos K.M."/>
            <person name="Dvorak J."/>
        </authorList>
    </citation>
    <scope>NUCLEOTIDE SEQUENCE [LARGE SCALE GENOMIC DNA]</scope>
    <source>
        <strain evidence="2">cv. AL8/78</strain>
    </source>
</reference>
<feature type="region of interest" description="Disordered" evidence="1">
    <location>
        <begin position="1"/>
        <end position="25"/>
    </location>
</feature>
<evidence type="ECO:0000313" key="2">
    <source>
        <dbReference type="EnsemblPlants" id="AET2Gv20779700.1"/>
    </source>
</evidence>
<feature type="compositionally biased region" description="Basic and acidic residues" evidence="1">
    <location>
        <begin position="1"/>
        <end position="10"/>
    </location>
</feature>
<dbReference type="Gramene" id="AET2Gv20779700.1">
    <property type="protein sequence ID" value="AET2Gv20779700.1"/>
    <property type="gene ID" value="AET2Gv20779700"/>
</dbReference>
<sequence>PRHTDGESRSPHSLVRHTTPPSSLPFLSQSQSFFASFPVN</sequence>
<reference evidence="2" key="4">
    <citation type="submission" date="2019-03" db="UniProtKB">
        <authorList>
            <consortium name="EnsemblPlants"/>
        </authorList>
    </citation>
    <scope>IDENTIFICATION</scope>
</reference>
<dbReference type="AlphaFoldDB" id="A0A453C9T8"/>
<dbReference type="Proteomes" id="UP000015105">
    <property type="component" value="Chromosome 2D"/>
</dbReference>
<evidence type="ECO:0000256" key="1">
    <source>
        <dbReference type="SAM" id="MobiDB-lite"/>
    </source>
</evidence>
<protein>
    <submittedName>
        <fullName evidence="2">Uncharacterized protein</fullName>
    </submittedName>
</protein>
<organism evidence="2 3">
    <name type="scientific">Aegilops tauschii subsp. strangulata</name>
    <name type="common">Goatgrass</name>
    <dbReference type="NCBI Taxonomy" id="200361"/>
    <lineage>
        <taxon>Eukaryota</taxon>
        <taxon>Viridiplantae</taxon>
        <taxon>Streptophyta</taxon>
        <taxon>Embryophyta</taxon>
        <taxon>Tracheophyta</taxon>
        <taxon>Spermatophyta</taxon>
        <taxon>Magnoliopsida</taxon>
        <taxon>Liliopsida</taxon>
        <taxon>Poales</taxon>
        <taxon>Poaceae</taxon>
        <taxon>BOP clade</taxon>
        <taxon>Pooideae</taxon>
        <taxon>Triticodae</taxon>
        <taxon>Triticeae</taxon>
        <taxon>Triticinae</taxon>
        <taxon>Aegilops</taxon>
    </lineage>
</organism>
<evidence type="ECO:0000313" key="3">
    <source>
        <dbReference type="Proteomes" id="UP000015105"/>
    </source>
</evidence>
<accession>A0A453C9T8</accession>
<dbReference type="EnsemblPlants" id="AET2Gv20779700.1">
    <property type="protein sequence ID" value="AET2Gv20779700.1"/>
    <property type="gene ID" value="AET2Gv20779700"/>
</dbReference>
<reference evidence="3" key="2">
    <citation type="journal article" date="2017" name="Nat. Plants">
        <title>The Aegilops tauschii genome reveals multiple impacts of transposons.</title>
        <authorList>
            <person name="Zhao G."/>
            <person name="Zou C."/>
            <person name="Li K."/>
            <person name="Wang K."/>
            <person name="Li T."/>
            <person name="Gao L."/>
            <person name="Zhang X."/>
            <person name="Wang H."/>
            <person name="Yang Z."/>
            <person name="Liu X."/>
            <person name="Jiang W."/>
            <person name="Mao L."/>
            <person name="Kong X."/>
            <person name="Jiao Y."/>
            <person name="Jia J."/>
        </authorList>
    </citation>
    <scope>NUCLEOTIDE SEQUENCE [LARGE SCALE GENOMIC DNA]</scope>
    <source>
        <strain evidence="3">cv. AL8/78</strain>
    </source>
</reference>
<reference evidence="2" key="5">
    <citation type="journal article" date="2021" name="G3 (Bethesda)">
        <title>Aegilops tauschii genome assembly Aet v5.0 features greater sequence contiguity and improved annotation.</title>
        <authorList>
            <person name="Wang L."/>
            <person name="Zhu T."/>
            <person name="Rodriguez J.C."/>
            <person name="Deal K.R."/>
            <person name="Dubcovsky J."/>
            <person name="McGuire P.E."/>
            <person name="Lux T."/>
            <person name="Spannagl M."/>
            <person name="Mayer K.F.X."/>
            <person name="Baldrich P."/>
            <person name="Meyers B.C."/>
            <person name="Huo N."/>
            <person name="Gu Y.Q."/>
            <person name="Zhou H."/>
            <person name="Devos K.M."/>
            <person name="Bennetzen J.L."/>
            <person name="Unver T."/>
            <person name="Budak H."/>
            <person name="Gulick P.J."/>
            <person name="Galiba G."/>
            <person name="Kalapos B."/>
            <person name="Nelson D.R."/>
            <person name="Li P."/>
            <person name="You F.M."/>
            <person name="Luo M.C."/>
            <person name="Dvorak J."/>
        </authorList>
    </citation>
    <scope>NUCLEOTIDE SEQUENCE [LARGE SCALE GENOMIC DNA]</scope>
    <source>
        <strain evidence="2">cv. AL8/78</strain>
    </source>
</reference>
<proteinExistence type="predicted"/>
<keyword evidence="3" id="KW-1185">Reference proteome</keyword>